<dbReference type="HAMAP" id="MF_01457">
    <property type="entry name" value="YcgR"/>
    <property type="match status" value="1"/>
</dbReference>
<evidence type="ECO:0000313" key="8">
    <source>
        <dbReference type="Proteomes" id="UP000184226"/>
    </source>
</evidence>
<evidence type="ECO:0000256" key="3">
    <source>
        <dbReference type="ARBA" id="ARBA00023143"/>
    </source>
</evidence>
<proteinExistence type="inferred from homology"/>
<dbReference type="AlphaFoldDB" id="A0A1M5ZKU7"/>
<reference evidence="7 8" key="1">
    <citation type="submission" date="2016-11" db="EMBL/GenBank/DDBJ databases">
        <authorList>
            <person name="Jaros S."/>
            <person name="Januszkiewicz K."/>
            <person name="Wedrychowicz H."/>
        </authorList>
    </citation>
    <scope>NUCLEOTIDE SEQUENCE [LARGE SCALE GENOMIC DNA]</scope>
    <source>
        <strain evidence="7 8">CGMCC 1.10190</strain>
    </source>
</reference>
<dbReference type="Gene3D" id="2.30.110.10">
    <property type="entry name" value="Electron Transport, Fmn-binding Protein, Chain A"/>
    <property type="match status" value="1"/>
</dbReference>
<comment type="subunit">
    <text evidence="4">Monomer. Interacts with the flagellar basal bodies.</text>
</comment>
<sequence>MSIATSSAANDGEDQFLVTSRLEIQSLLRSIEEKKALLRMHVEGRSVAIITTILEIEPDGNTLIVDNSADEDFNRRISSAEKVSFETNLDKVRIQFSVHRVSPCLQDNLPALRIPFPESIRRVQRREYYRVDIPVSEPALCTLSIADGKGARKDVKLQIQDISAGGVSILDNEHLLDNSLGTIYKDCTLDLPEAGTVVTGLQIKRSLDETLLNDKKIRLLGCKFHNLSNPMNFIVQQYIGKLERKLNAKRRGFD</sequence>
<evidence type="ECO:0000313" key="7">
    <source>
        <dbReference type="EMBL" id="SHI24782.1"/>
    </source>
</evidence>
<dbReference type="RefSeq" id="WP_073107915.1">
    <property type="nucleotide sequence ID" value="NZ_FQXE01000015.1"/>
</dbReference>
<dbReference type="GO" id="GO:0009425">
    <property type="term" value="C:bacterial-type flagellum basal body"/>
    <property type="evidence" value="ECO:0007669"/>
    <property type="project" value="UniProtKB-SubCell"/>
</dbReference>
<name>A0A1M5ZKU7_9BURK</name>
<dbReference type="EMBL" id="FQXE01000015">
    <property type="protein sequence ID" value="SHI24782.1"/>
    <property type="molecule type" value="Genomic_DNA"/>
</dbReference>
<evidence type="ECO:0000259" key="6">
    <source>
        <dbReference type="Pfam" id="PF07317"/>
    </source>
</evidence>
<keyword evidence="1 4" id="KW-0973">c-di-GMP</keyword>
<gene>
    <name evidence="4" type="primary">ycgR</name>
    <name evidence="7" type="ORF">SAMN04488135_115124</name>
</gene>
<keyword evidence="7" id="KW-0282">Flagellum</keyword>
<dbReference type="Pfam" id="PF07238">
    <property type="entry name" value="PilZ"/>
    <property type="match status" value="1"/>
</dbReference>
<protein>
    <recommendedName>
        <fullName evidence="4">Flagellar brake protein YcgR</fullName>
    </recommendedName>
    <alternativeName>
        <fullName evidence="4">Cyclic di-GMP binding protein YcgR</fullName>
    </alternativeName>
</protein>
<feature type="domain" description="Type III secretion system flagellar brake protein YcgR PilZN" evidence="6">
    <location>
        <begin position="16"/>
        <end position="121"/>
    </location>
</feature>
<dbReference type="InterPro" id="IPR009875">
    <property type="entry name" value="PilZ_domain"/>
</dbReference>
<dbReference type="Proteomes" id="UP000184226">
    <property type="component" value="Unassembled WGS sequence"/>
</dbReference>
<evidence type="ECO:0000256" key="2">
    <source>
        <dbReference type="ARBA" id="ARBA00022741"/>
    </source>
</evidence>
<keyword evidence="7" id="KW-0966">Cell projection</keyword>
<keyword evidence="2 4" id="KW-0547">Nucleotide-binding</keyword>
<keyword evidence="8" id="KW-1185">Reference proteome</keyword>
<dbReference type="GO" id="GO:0071945">
    <property type="term" value="P:regulation of bacterial-type flagellum-dependent cell motility by regulation of motor speed"/>
    <property type="evidence" value="ECO:0007669"/>
    <property type="project" value="UniProtKB-UniRule"/>
</dbReference>
<dbReference type="OrthoDB" id="5572581at2"/>
<evidence type="ECO:0000256" key="4">
    <source>
        <dbReference type="HAMAP-Rule" id="MF_01457"/>
    </source>
</evidence>
<dbReference type="InterPro" id="IPR023787">
    <property type="entry name" value="T3SS_YcgR"/>
</dbReference>
<keyword evidence="3 4" id="KW-0975">Bacterial flagellum</keyword>
<organism evidence="7 8">
    <name type="scientific">Pollutimonas bauzanensis</name>
    <dbReference type="NCBI Taxonomy" id="658167"/>
    <lineage>
        <taxon>Bacteria</taxon>
        <taxon>Pseudomonadati</taxon>
        <taxon>Pseudomonadota</taxon>
        <taxon>Betaproteobacteria</taxon>
        <taxon>Burkholderiales</taxon>
        <taxon>Alcaligenaceae</taxon>
        <taxon>Pollutimonas</taxon>
    </lineage>
</organism>
<dbReference type="Gene3D" id="2.40.10.220">
    <property type="entry name" value="predicted glycosyltransferase like domains"/>
    <property type="match status" value="1"/>
</dbReference>
<dbReference type="Pfam" id="PF07317">
    <property type="entry name" value="PilZN"/>
    <property type="match status" value="1"/>
</dbReference>
<comment type="subcellular location">
    <subcellularLocation>
        <location evidence="4">Bacterial flagellum basal body</location>
    </subcellularLocation>
</comment>
<feature type="domain" description="PilZ" evidence="5">
    <location>
        <begin position="124"/>
        <end position="237"/>
    </location>
</feature>
<evidence type="ECO:0000259" key="5">
    <source>
        <dbReference type="Pfam" id="PF07238"/>
    </source>
</evidence>
<keyword evidence="7" id="KW-0969">Cilium</keyword>
<dbReference type="InterPro" id="IPR009926">
    <property type="entry name" value="T3SS_YcgR_PilZN"/>
</dbReference>
<dbReference type="GO" id="GO:0071973">
    <property type="term" value="P:bacterial-type flagellum-dependent cell motility"/>
    <property type="evidence" value="ECO:0007669"/>
    <property type="project" value="UniProtKB-UniRule"/>
</dbReference>
<comment type="function">
    <text evidence="4">Acts as a flagellar brake, regulating swimming and swarming in a bis-(3'-5') cyclic diguanylic acid (c-di-GMP)-dependent manner. Binds 1 c-di-GMP dimer per subunit. Increasing levels of c-di-GMP lead to decreased motility.</text>
</comment>
<dbReference type="InterPro" id="IPR012349">
    <property type="entry name" value="Split_barrel_FMN-bd"/>
</dbReference>
<dbReference type="STRING" id="658167.SAMN04488135_115124"/>
<evidence type="ECO:0000256" key="1">
    <source>
        <dbReference type="ARBA" id="ARBA00022636"/>
    </source>
</evidence>
<dbReference type="GO" id="GO:0035438">
    <property type="term" value="F:cyclic-di-GMP binding"/>
    <property type="evidence" value="ECO:0007669"/>
    <property type="project" value="UniProtKB-UniRule"/>
</dbReference>
<accession>A0A1M5ZKU7</accession>
<comment type="similarity">
    <text evidence="4">Belongs to the YcgR family.</text>
</comment>